<accession>A0ABT2JVN3</accession>
<feature type="transmembrane region" description="Helical" evidence="1">
    <location>
        <begin position="122"/>
        <end position="143"/>
    </location>
</feature>
<evidence type="ECO:0000313" key="3">
    <source>
        <dbReference type="Proteomes" id="UP001156389"/>
    </source>
</evidence>
<evidence type="ECO:0000313" key="2">
    <source>
        <dbReference type="EMBL" id="MCT2591385.1"/>
    </source>
</evidence>
<dbReference type="EMBL" id="JAJAGO010000007">
    <property type="protein sequence ID" value="MCT2591385.1"/>
    <property type="molecule type" value="Genomic_DNA"/>
</dbReference>
<dbReference type="InterPro" id="IPR033458">
    <property type="entry name" value="DUF5134"/>
</dbReference>
<feature type="transmembrane region" description="Helical" evidence="1">
    <location>
        <begin position="58"/>
        <end position="78"/>
    </location>
</feature>
<gene>
    <name evidence="2" type="ORF">LHJ74_15975</name>
</gene>
<keyword evidence="1" id="KW-1133">Transmembrane helix</keyword>
<reference evidence="2 3" key="1">
    <citation type="submission" date="2021-10" db="EMBL/GenBank/DDBJ databases">
        <title>Streptomyces gossypii sp. nov., isolated from soil collected from cotton field.</title>
        <authorList>
            <person name="Ge X."/>
            <person name="Chen X."/>
            <person name="Liu W."/>
        </authorList>
    </citation>
    <scope>NUCLEOTIDE SEQUENCE [LARGE SCALE GENOMIC DNA]</scope>
    <source>
        <strain evidence="2 3">N2-109</strain>
    </source>
</reference>
<name>A0ABT2JVN3_9ACTN</name>
<organism evidence="2 3">
    <name type="scientific">Streptomyces gossypii</name>
    <dbReference type="NCBI Taxonomy" id="2883101"/>
    <lineage>
        <taxon>Bacteria</taxon>
        <taxon>Bacillati</taxon>
        <taxon>Actinomycetota</taxon>
        <taxon>Actinomycetes</taxon>
        <taxon>Kitasatosporales</taxon>
        <taxon>Streptomycetaceae</taxon>
        <taxon>Streptomyces</taxon>
    </lineage>
</organism>
<evidence type="ECO:0000256" key="1">
    <source>
        <dbReference type="SAM" id="Phobius"/>
    </source>
</evidence>
<sequence>MHGPGVVSWLLVAICGAVGAYCLTRVRQGSAGQRRISGIEAAMGLGMAAMALPGETVVSPLLLAVLFGATALSALSLLLHGAARSSGPHFLHHVLEALAMLYMALVMQAAAGSGGGHAAHSAGPGGVPALTGALLLYFGVYALRAGTRLVPAAASGTAGDSAAVPLPATADACRLALALGSFAMLLGM</sequence>
<keyword evidence="1" id="KW-0812">Transmembrane</keyword>
<keyword evidence="1" id="KW-0472">Membrane</keyword>
<dbReference type="RefSeq" id="WP_260218717.1">
    <property type="nucleotide sequence ID" value="NZ_JAJAGO010000007.1"/>
</dbReference>
<protein>
    <submittedName>
        <fullName evidence="2">DUF5134 domain-containing protein</fullName>
    </submittedName>
</protein>
<dbReference type="Pfam" id="PF17197">
    <property type="entry name" value="DUF5134"/>
    <property type="match status" value="1"/>
</dbReference>
<comment type="caution">
    <text evidence="2">The sequence shown here is derived from an EMBL/GenBank/DDBJ whole genome shotgun (WGS) entry which is preliminary data.</text>
</comment>
<feature type="transmembrane region" description="Helical" evidence="1">
    <location>
        <begin position="36"/>
        <end position="52"/>
    </location>
</feature>
<dbReference type="Proteomes" id="UP001156389">
    <property type="component" value="Unassembled WGS sequence"/>
</dbReference>
<feature type="transmembrane region" description="Helical" evidence="1">
    <location>
        <begin position="90"/>
        <end position="110"/>
    </location>
</feature>
<proteinExistence type="predicted"/>
<keyword evidence="3" id="KW-1185">Reference proteome</keyword>
<feature type="transmembrane region" description="Helical" evidence="1">
    <location>
        <begin position="6"/>
        <end position="24"/>
    </location>
</feature>